<dbReference type="HOGENOM" id="CLU_010363_3_0_6"/>
<dbReference type="Proteomes" id="UP000030675">
    <property type="component" value="Unassembled WGS sequence"/>
</dbReference>
<dbReference type="NCBIfam" id="TIGR00360">
    <property type="entry name" value="ComEC_N-term"/>
    <property type="match status" value="1"/>
</dbReference>
<dbReference type="InterPro" id="IPR001279">
    <property type="entry name" value="Metallo-B-lactamas"/>
</dbReference>
<evidence type="ECO:0000256" key="6">
    <source>
        <dbReference type="SAM" id="Phobius"/>
    </source>
</evidence>
<feature type="transmembrane region" description="Helical" evidence="6">
    <location>
        <begin position="12"/>
        <end position="39"/>
    </location>
</feature>
<dbReference type="InterPro" id="IPR004797">
    <property type="entry name" value="Competence_ComEC/Rec2"/>
</dbReference>
<feature type="transmembrane region" description="Helical" evidence="6">
    <location>
        <begin position="267"/>
        <end position="286"/>
    </location>
</feature>
<dbReference type="CDD" id="cd07731">
    <property type="entry name" value="ComA-like_MBL-fold"/>
    <property type="match status" value="1"/>
</dbReference>
<evidence type="ECO:0000256" key="3">
    <source>
        <dbReference type="ARBA" id="ARBA00022692"/>
    </source>
</evidence>
<dbReference type="Pfam" id="PF00753">
    <property type="entry name" value="Lactamase_B"/>
    <property type="match status" value="1"/>
</dbReference>
<protein>
    <submittedName>
        <fullName evidence="8">DNA internalization-related competence protein ComEC/Rec2</fullName>
    </submittedName>
</protein>
<feature type="transmembrane region" description="Helical" evidence="6">
    <location>
        <begin position="333"/>
        <end position="354"/>
    </location>
</feature>
<evidence type="ECO:0000313" key="9">
    <source>
        <dbReference type="Proteomes" id="UP000030675"/>
    </source>
</evidence>
<dbReference type="RefSeq" id="WP_023932722.1">
    <property type="nucleotide sequence ID" value="NZ_DF196819.1"/>
</dbReference>
<dbReference type="PANTHER" id="PTHR30619">
    <property type="entry name" value="DNA INTERNALIZATION/COMPETENCE PROTEIN COMEC/REC2"/>
    <property type="match status" value="1"/>
</dbReference>
<keyword evidence="2" id="KW-1003">Cell membrane</keyword>
<feature type="transmembrane region" description="Helical" evidence="6">
    <location>
        <begin position="495"/>
        <end position="512"/>
    </location>
</feature>
<dbReference type="SUPFAM" id="SSF56281">
    <property type="entry name" value="Metallo-hydrolase/oxidoreductase"/>
    <property type="match status" value="1"/>
</dbReference>
<name>A0A0U1P6S6_PHOLE</name>
<accession>A0A0U1P6S6</accession>
<gene>
    <name evidence="8" type="ORF">PLEI_1780</name>
</gene>
<dbReference type="PANTHER" id="PTHR30619:SF1">
    <property type="entry name" value="RECOMBINATION PROTEIN 2"/>
    <property type="match status" value="1"/>
</dbReference>
<dbReference type="Pfam" id="PF13567">
    <property type="entry name" value="DUF4131"/>
    <property type="match status" value="1"/>
</dbReference>
<evidence type="ECO:0000256" key="1">
    <source>
        <dbReference type="ARBA" id="ARBA00004651"/>
    </source>
</evidence>
<dbReference type="InterPro" id="IPR004477">
    <property type="entry name" value="ComEC_N"/>
</dbReference>
<dbReference type="NCBIfam" id="TIGR00361">
    <property type="entry name" value="ComEC_Rec2"/>
    <property type="match status" value="1"/>
</dbReference>
<feature type="transmembrane region" description="Helical" evidence="6">
    <location>
        <begin position="386"/>
        <end position="407"/>
    </location>
</feature>
<evidence type="ECO:0000259" key="7">
    <source>
        <dbReference type="SMART" id="SM00849"/>
    </source>
</evidence>
<dbReference type="Pfam" id="PF03772">
    <property type="entry name" value="Competence"/>
    <property type="match status" value="1"/>
</dbReference>
<dbReference type="GO" id="GO:0005886">
    <property type="term" value="C:plasma membrane"/>
    <property type="evidence" value="ECO:0007669"/>
    <property type="project" value="UniProtKB-SubCell"/>
</dbReference>
<proteinExistence type="predicted"/>
<dbReference type="InterPro" id="IPR035681">
    <property type="entry name" value="ComA-like_MBL"/>
</dbReference>
<dbReference type="InterPro" id="IPR025405">
    <property type="entry name" value="DUF4131"/>
</dbReference>
<evidence type="ECO:0000256" key="2">
    <source>
        <dbReference type="ARBA" id="ARBA00022475"/>
    </source>
</evidence>
<dbReference type="AlphaFoldDB" id="A0A0U1P6S6"/>
<sequence length="771" mass="86995">MLQIALGIAIGFHTLLVLSVIPPYWWYMTGIIVSVVIYYYCRNHFLFWFSISAFLAALSAEQYLKKVDDVPLNRTNLTINVRVSAVLNENIPNTYFEAVVIDAHLPSNRAGISLSSSHRLLILWPDAPLLKQGQIWQLPVKLSRIVGRINQAGFDAERHAVSRNIHGRAVVRVSGSNIPILISNHITWRQQLFDRVTQLTNNMPYQAYLLALAFGERSGLDKDDWVKLRDSGTAHLLAISGLHIALAMLLGWVIGVKLKLLLPQKTLFIWTPMITGLTVALIYAWLAGLTIPTIRALFMCLIIGSLKTTGAYWRHWQVLLVTLSLSLLLAPFAIYSASFWLSFYAVAVLVLFSVGQRYFPLAKIPHRTLSTTHLHASFLQLVKIQCWLLVLMLPLQWLWFGGISFAAPVANLFAVPWVSFITVPFVLLAVMTLWLPVLSSILWQCANWSLFPIVEGIAWLEGGWYGLSTSYQPLLWSVIVIVLGATLLPIKRFKWLYLSLLFLSVMGILKPSKKPLQWQIMVLDVGHGLAVIIHKAGRAILYDTGNRWQESVVAESTILPVLENIGIKQLDYLVISHDDSDHAGGKALISEKFSPQYSYSSNYNDAGYLPCIKGQTWNWQGLRFTVQWPMQQVSRARNPHSCVVRVQAENQQGPSLLLTGDIDAIAELMLVKYTPRLTADIVLVPHHGSKTSSTNTFLDHVKPSLALVSTGIFNSWNLPSKTVKERYQQRNIQWLSTGRVGQITINVDDESYQVRTQRSMTATQWYRPKWL</sequence>
<feature type="transmembrane region" description="Helical" evidence="6">
    <location>
        <begin position="236"/>
        <end position="255"/>
    </location>
</feature>
<feature type="domain" description="Metallo-beta-lactamase" evidence="7">
    <location>
        <begin position="527"/>
        <end position="712"/>
    </location>
</feature>
<feature type="transmembrane region" description="Helical" evidence="6">
    <location>
        <begin position="471"/>
        <end position="488"/>
    </location>
</feature>
<dbReference type="SMART" id="SM00849">
    <property type="entry name" value="Lactamase_B"/>
    <property type="match status" value="1"/>
</dbReference>
<keyword evidence="3 6" id="KW-0812">Transmembrane</keyword>
<dbReference type="eggNOG" id="COG0658">
    <property type="taxonomic scope" value="Bacteria"/>
</dbReference>
<keyword evidence="5 6" id="KW-0472">Membrane</keyword>
<keyword evidence="4 6" id="KW-1133">Transmembrane helix</keyword>
<dbReference type="GO" id="GO:0030420">
    <property type="term" value="P:establishment of competence for transformation"/>
    <property type="evidence" value="ECO:0007669"/>
    <property type="project" value="InterPro"/>
</dbReference>
<dbReference type="eggNOG" id="COG2333">
    <property type="taxonomic scope" value="Bacteria"/>
</dbReference>
<evidence type="ECO:0000313" key="8">
    <source>
        <dbReference type="EMBL" id="GAD30125.1"/>
    </source>
</evidence>
<feature type="transmembrane region" description="Helical" evidence="6">
    <location>
        <begin position="441"/>
        <end position="459"/>
    </location>
</feature>
<dbReference type="InterPro" id="IPR036866">
    <property type="entry name" value="RibonucZ/Hydroxyglut_hydro"/>
</dbReference>
<evidence type="ECO:0000256" key="4">
    <source>
        <dbReference type="ARBA" id="ARBA00022989"/>
    </source>
</evidence>
<dbReference type="Gene3D" id="3.60.15.10">
    <property type="entry name" value="Ribonuclease Z/Hydroxyacylglutathione hydrolase-like"/>
    <property type="match status" value="1"/>
</dbReference>
<evidence type="ECO:0000256" key="5">
    <source>
        <dbReference type="ARBA" id="ARBA00023136"/>
    </source>
</evidence>
<comment type="subcellular location">
    <subcellularLocation>
        <location evidence="1">Cell membrane</location>
        <topology evidence="1">Multi-pass membrane protein</topology>
    </subcellularLocation>
</comment>
<dbReference type="EMBL" id="DF196819">
    <property type="protein sequence ID" value="GAD30125.1"/>
    <property type="molecule type" value="Genomic_DNA"/>
</dbReference>
<reference evidence="9" key="1">
    <citation type="submission" date="2012-12" db="EMBL/GenBank/DDBJ databases">
        <title>Genome Sequence of Photobacterium leiognathi lrivu.4.1.</title>
        <authorList>
            <person name="Urbanczyk H."/>
            <person name="Ogura Y."/>
            <person name="Hayashi T."/>
            <person name="Dunlap P.V."/>
        </authorList>
    </citation>
    <scope>NUCLEOTIDE SEQUENCE [LARGE SCALE GENOMIC DNA]</scope>
    <source>
        <strain evidence="9">lrivu.4.1</strain>
    </source>
</reference>
<organism evidence="8 9">
    <name type="scientific">Photobacterium leiognathi lrivu.4.1</name>
    <dbReference type="NCBI Taxonomy" id="1248232"/>
    <lineage>
        <taxon>Bacteria</taxon>
        <taxon>Pseudomonadati</taxon>
        <taxon>Pseudomonadota</taxon>
        <taxon>Gammaproteobacteria</taxon>
        <taxon>Vibrionales</taxon>
        <taxon>Vibrionaceae</taxon>
        <taxon>Photobacterium</taxon>
    </lineage>
</organism>
<feature type="transmembrane region" description="Helical" evidence="6">
    <location>
        <begin position="413"/>
        <end position="434"/>
    </location>
</feature>
<dbReference type="InterPro" id="IPR052159">
    <property type="entry name" value="Competence_DNA_uptake"/>
</dbReference>